<accession>A0A939KM07</accession>
<evidence type="ECO:0000259" key="7">
    <source>
        <dbReference type="Pfam" id="PF00884"/>
    </source>
</evidence>
<gene>
    <name evidence="8" type="ORF">J2D77_06435</name>
</gene>
<keyword evidence="3 6" id="KW-0812">Transmembrane</keyword>
<feature type="transmembrane region" description="Helical" evidence="6">
    <location>
        <begin position="102"/>
        <end position="129"/>
    </location>
</feature>
<feature type="transmembrane region" description="Helical" evidence="6">
    <location>
        <begin position="141"/>
        <end position="159"/>
    </location>
</feature>
<evidence type="ECO:0000256" key="4">
    <source>
        <dbReference type="ARBA" id="ARBA00022989"/>
    </source>
</evidence>
<proteinExistence type="predicted"/>
<dbReference type="SUPFAM" id="SSF53649">
    <property type="entry name" value="Alkaline phosphatase-like"/>
    <property type="match status" value="1"/>
</dbReference>
<evidence type="ECO:0000313" key="9">
    <source>
        <dbReference type="Proteomes" id="UP000664073"/>
    </source>
</evidence>
<dbReference type="RefSeq" id="WP_207845436.1">
    <property type="nucleotide sequence ID" value="NZ_JAFVMH010000002.1"/>
</dbReference>
<reference evidence="8" key="1">
    <citation type="submission" date="2021-03" db="EMBL/GenBank/DDBJ databases">
        <title>The complete genome sequence of Acetobacter sp. TBRC 12339.</title>
        <authorList>
            <person name="Charoenyingcharoen P."/>
            <person name="Yukphan P."/>
        </authorList>
    </citation>
    <scope>NUCLEOTIDE SEQUENCE</scope>
    <source>
        <strain evidence="8">TBRC 12339</strain>
    </source>
</reference>
<keyword evidence="2" id="KW-1003">Cell membrane</keyword>
<comment type="subcellular location">
    <subcellularLocation>
        <location evidence="1">Cell membrane</location>
        <topology evidence="1">Multi-pass membrane protein</topology>
    </subcellularLocation>
</comment>
<dbReference type="EMBL" id="JAFVMH010000002">
    <property type="protein sequence ID" value="MBO1324788.1"/>
    <property type="molecule type" value="Genomic_DNA"/>
</dbReference>
<dbReference type="InterPro" id="IPR000917">
    <property type="entry name" value="Sulfatase_N"/>
</dbReference>
<dbReference type="InterPro" id="IPR017850">
    <property type="entry name" value="Alkaline_phosphatase_core_sf"/>
</dbReference>
<dbReference type="PANTHER" id="PTHR47371">
    <property type="entry name" value="LIPOTEICHOIC ACID SYNTHASE"/>
    <property type="match status" value="1"/>
</dbReference>
<evidence type="ECO:0000256" key="1">
    <source>
        <dbReference type="ARBA" id="ARBA00004651"/>
    </source>
</evidence>
<comment type="caution">
    <text evidence="8">The sequence shown here is derived from an EMBL/GenBank/DDBJ whole genome shotgun (WGS) entry which is preliminary data.</text>
</comment>
<dbReference type="GO" id="GO:0005886">
    <property type="term" value="C:plasma membrane"/>
    <property type="evidence" value="ECO:0007669"/>
    <property type="project" value="UniProtKB-SubCell"/>
</dbReference>
<organism evidence="8 9">
    <name type="scientific">Acetobacter garciniae</name>
    <dbReference type="NCBI Taxonomy" id="2817435"/>
    <lineage>
        <taxon>Bacteria</taxon>
        <taxon>Pseudomonadati</taxon>
        <taxon>Pseudomonadota</taxon>
        <taxon>Alphaproteobacteria</taxon>
        <taxon>Acetobacterales</taxon>
        <taxon>Acetobacteraceae</taxon>
        <taxon>Acetobacter</taxon>
    </lineage>
</organism>
<sequence length="486" mass="52946">MSSCHPLLMLAATIGGNFLIEGAACPRGSRTVYPALMLGAVLSTLVFGFFLALCGSTVCAWLLSMALVASVVCGSNIKLSVLDEPLVFSDLFVLKNFLNHPRFYIFAVPGPVRVVVVLATVLVLTALGLAVWRAPLARHGWGVGIMLPALVALAALPAGRLAPGPDLARDISRLGLTGCLFVYWRRWRQQPVAPRPPAPALPAQLPELVVVVQCESFADPATLGLPPDIPVPPLPGLARARAMASQYGMLEVSGFGAYTNRTEYGVLFGRNAQELGFRQFDPFLTADTESKAALPYLFRQAGFETVYIHPYDLSFYNRNTMMREIGFEHLQGRDAFAYTPTATAPYVPDSDLAHRILDTLHASRKPLFLYAVSIENHGPWHDDTHPVHHYLHHLAHTDAMIDQLVTGLERSGRTARLVFFGDHRPSIPGMTSAGAGRSTPYAVLDFPPVPMEQAQKNISARQIHDIITSPCASERSSLRAKARAAR</sequence>
<evidence type="ECO:0000256" key="3">
    <source>
        <dbReference type="ARBA" id="ARBA00022692"/>
    </source>
</evidence>
<dbReference type="PANTHER" id="PTHR47371:SF3">
    <property type="entry name" value="PHOSPHOGLYCEROL TRANSFERASE I"/>
    <property type="match status" value="1"/>
</dbReference>
<dbReference type="CDD" id="cd16015">
    <property type="entry name" value="LTA_synthase"/>
    <property type="match status" value="1"/>
</dbReference>
<evidence type="ECO:0000256" key="5">
    <source>
        <dbReference type="ARBA" id="ARBA00023136"/>
    </source>
</evidence>
<keyword evidence="4 6" id="KW-1133">Transmembrane helix</keyword>
<feature type="domain" description="Sulfatase N-terminal" evidence="7">
    <location>
        <begin position="209"/>
        <end position="432"/>
    </location>
</feature>
<evidence type="ECO:0000256" key="6">
    <source>
        <dbReference type="SAM" id="Phobius"/>
    </source>
</evidence>
<dbReference type="AlphaFoldDB" id="A0A939KM07"/>
<feature type="transmembrane region" description="Helical" evidence="6">
    <location>
        <begin position="32"/>
        <end position="53"/>
    </location>
</feature>
<dbReference type="InterPro" id="IPR050448">
    <property type="entry name" value="OpgB/LTA_synthase_biosynth"/>
</dbReference>
<keyword evidence="5 6" id="KW-0472">Membrane</keyword>
<dbReference type="Gene3D" id="3.40.720.10">
    <property type="entry name" value="Alkaline Phosphatase, subunit A"/>
    <property type="match status" value="1"/>
</dbReference>
<keyword evidence="9" id="KW-1185">Reference proteome</keyword>
<dbReference type="Proteomes" id="UP000664073">
    <property type="component" value="Unassembled WGS sequence"/>
</dbReference>
<name>A0A939KM07_9PROT</name>
<evidence type="ECO:0000313" key="8">
    <source>
        <dbReference type="EMBL" id="MBO1324788.1"/>
    </source>
</evidence>
<protein>
    <submittedName>
        <fullName evidence="8">LTA synthase family protein</fullName>
    </submittedName>
</protein>
<dbReference type="Pfam" id="PF00884">
    <property type="entry name" value="Sulfatase"/>
    <property type="match status" value="1"/>
</dbReference>
<evidence type="ECO:0000256" key="2">
    <source>
        <dbReference type="ARBA" id="ARBA00022475"/>
    </source>
</evidence>
<feature type="transmembrane region" description="Helical" evidence="6">
    <location>
        <begin position="60"/>
        <end position="82"/>
    </location>
</feature>